<protein>
    <submittedName>
        <fullName evidence="1">Uncharacterized protein</fullName>
    </submittedName>
</protein>
<gene>
    <name evidence="1" type="ORF">KIPB_016036</name>
</gene>
<comment type="caution">
    <text evidence="1">The sequence shown here is derived from an EMBL/GenBank/DDBJ whole genome shotgun (WGS) entry which is preliminary data.</text>
</comment>
<dbReference type="Proteomes" id="UP000265618">
    <property type="component" value="Unassembled WGS sequence"/>
</dbReference>
<dbReference type="AlphaFoldDB" id="A0A391NWW0"/>
<sequence length="35" mass="3839">VWVYLGLHHLKAVVSLTVPSNPSSGAWSMRPGRVH</sequence>
<organism evidence="1 2">
    <name type="scientific">Kipferlia bialata</name>
    <dbReference type="NCBI Taxonomy" id="797122"/>
    <lineage>
        <taxon>Eukaryota</taxon>
        <taxon>Metamonada</taxon>
        <taxon>Carpediemonas-like organisms</taxon>
        <taxon>Kipferlia</taxon>
    </lineage>
</organism>
<name>A0A391NWW0_9EUKA</name>
<accession>A0A391NWW0</accession>
<feature type="non-terminal residue" evidence="1">
    <location>
        <position position="1"/>
    </location>
</feature>
<evidence type="ECO:0000313" key="2">
    <source>
        <dbReference type="Proteomes" id="UP000265618"/>
    </source>
</evidence>
<proteinExistence type="predicted"/>
<keyword evidence="2" id="KW-1185">Reference proteome</keyword>
<reference evidence="1 2" key="1">
    <citation type="journal article" date="2018" name="PLoS ONE">
        <title>The draft genome of Kipferlia bialata reveals reductive genome evolution in fornicate parasites.</title>
        <authorList>
            <person name="Tanifuji G."/>
            <person name="Takabayashi S."/>
            <person name="Kume K."/>
            <person name="Takagi M."/>
            <person name="Nakayama T."/>
            <person name="Kamikawa R."/>
            <person name="Inagaki Y."/>
            <person name="Hashimoto T."/>
        </authorList>
    </citation>
    <scope>NUCLEOTIDE SEQUENCE [LARGE SCALE GENOMIC DNA]</scope>
    <source>
        <strain evidence="1">NY0173</strain>
    </source>
</reference>
<dbReference type="EMBL" id="BDIP01009461">
    <property type="protein sequence ID" value="GCA65020.1"/>
    <property type="molecule type" value="Genomic_DNA"/>
</dbReference>
<evidence type="ECO:0000313" key="1">
    <source>
        <dbReference type="EMBL" id="GCA65020.1"/>
    </source>
</evidence>